<accession>A0A518CTJ4</accession>
<gene>
    <name evidence="1" type="ORF">Pla110_42970</name>
</gene>
<dbReference type="KEGG" id="plon:Pla110_42970"/>
<proteinExistence type="predicted"/>
<sequence>MEVHPQDAEPLGIESGDYVRLWSDDILIQTGGFQHIEPGSFSFTRLMDDGHIRVGSGEVEAIAIITDAVKPRLLFANFLYGTRTANSLIHRVPDPVTNRYRFKIGKAKVERLRESPYRKDILLLTFKSRTYAGPEK</sequence>
<protein>
    <submittedName>
        <fullName evidence="1">Molybdopterin dinucleotide binding domain protein</fullName>
    </submittedName>
</protein>
<reference evidence="1 2" key="1">
    <citation type="submission" date="2019-02" db="EMBL/GenBank/DDBJ databases">
        <title>Deep-cultivation of Planctomycetes and their phenomic and genomic characterization uncovers novel biology.</title>
        <authorList>
            <person name="Wiegand S."/>
            <person name="Jogler M."/>
            <person name="Boedeker C."/>
            <person name="Pinto D."/>
            <person name="Vollmers J."/>
            <person name="Rivas-Marin E."/>
            <person name="Kohn T."/>
            <person name="Peeters S.H."/>
            <person name="Heuer A."/>
            <person name="Rast P."/>
            <person name="Oberbeckmann S."/>
            <person name="Bunk B."/>
            <person name="Jeske O."/>
            <person name="Meyerdierks A."/>
            <person name="Storesund J.E."/>
            <person name="Kallscheuer N."/>
            <person name="Luecker S."/>
            <person name="Lage O.M."/>
            <person name="Pohl T."/>
            <person name="Merkel B.J."/>
            <person name="Hornburger P."/>
            <person name="Mueller R.-W."/>
            <person name="Bruemmer F."/>
            <person name="Labrenz M."/>
            <person name="Spormann A.M."/>
            <person name="Op den Camp H."/>
            <person name="Overmann J."/>
            <person name="Amann R."/>
            <person name="Jetten M.S.M."/>
            <person name="Mascher T."/>
            <person name="Medema M.H."/>
            <person name="Devos D.P."/>
            <person name="Kaster A.-K."/>
            <person name="Ovreas L."/>
            <person name="Rohde M."/>
            <person name="Galperin M.Y."/>
            <person name="Jogler C."/>
        </authorList>
    </citation>
    <scope>NUCLEOTIDE SEQUENCE [LARGE SCALE GENOMIC DNA]</scope>
    <source>
        <strain evidence="1 2">Pla110</strain>
    </source>
</reference>
<organism evidence="1 2">
    <name type="scientific">Polystyrenella longa</name>
    <dbReference type="NCBI Taxonomy" id="2528007"/>
    <lineage>
        <taxon>Bacteria</taxon>
        <taxon>Pseudomonadati</taxon>
        <taxon>Planctomycetota</taxon>
        <taxon>Planctomycetia</taxon>
        <taxon>Planctomycetales</taxon>
        <taxon>Planctomycetaceae</taxon>
        <taxon>Polystyrenella</taxon>
    </lineage>
</organism>
<dbReference type="SUPFAM" id="SSF50692">
    <property type="entry name" value="ADC-like"/>
    <property type="match status" value="1"/>
</dbReference>
<evidence type="ECO:0000313" key="1">
    <source>
        <dbReference type="EMBL" id="QDU82539.1"/>
    </source>
</evidence>
<dbReference type="InterPro" id="IPR009010">
    <property type="entry name" value="Asp_de-COase-like_dom_sf"/>
</dbReference>
<dbReference type="Proteomes" id="UP000317178">
    <property type="component" value="Chromosome"/>
</dbReference>
<evidence type="ECO:0000313" key="2">
    <source>
        <dbReference type="Proteomes" id="UP000317178"/>
    </source>
</evidence>
<dbReference type="Gene3D" id="2.40.40.20">
    <property type="match status" value="1"/>
</dbReference>
<dbReference type="EMBL" id="CP036281">
    <property type="protein sequence ID" value="QDU82539.1"/>
    <property type="molecule type" value="Genomic_DNA"/>
</dbReference>
<name>A0A518CTJ4_9PLAN</name>
<keyword evidence="2" id="KW-1185">Reference proteome</keyword>
<dbReference type="AlphaFoldDB" id="A0A518CTJ4"/>